<evidence type="ECO:0000313" key="1">
    <source>
        <dbReference type="EMBL" id="AGP79796.1"/>
    </source>
</evidence>
<evidence type="ECO:0000313" key="2">
    <source>
        <dbReference type="Proteomes" id="UP000014909"/>
    </source>
</evidence>
<name>S5ALP2_9ALTE</name>
<sequence>MRKKELVIVQEADGFGPPTFVVKDIGGRYDDNSVLAGQEKYLSWMRLIRFSKQRRRILRRFLLTLLYCRETRLTTFLTNKISDK</sequence>
<reference evidence="1 2" key="1">
    <citation type="journal article" date="2013" name="Genome Biol. Evol.">
        <title>Genomic Diversity of "Deep Ecotype" Alteromonas macleodii Isolates: Evidence for Pan-Mediterranean Clonal Frames.</title>
        <authorList>
            <person name="Lopez-Perez M."/>
            <person name="Gonzaga A."/>
            <person name="Rodriguez-Valera F."/>
        </authorList>
    </citation>
    <scope>NUCLEOTIDE SEQUENCE [LARGE SCALE GENOMIC DNA]</scope>
    <source>
        <strain evidence="2">'English Channel 615'</strain>
        <plasmid evidence="2">Plasmid</plasmid>
    </source>
</reference>
<dbReference type="BioCyc" id="AMAC1300253:G12YX-3443-MONOMER"/>
<keyword evidence="1" id="KW-0614">Plasmid</keyword>
<dbReference type="KEGG" id="amh:I633_21846"/>
<protein>
    <submittedName>
        <fullName evidence="1">Uncharacterized protein</fullName>
    </submittedName>
</protein>
<gene>
    <name evidence="1" type="ORF">I633_21846</name>
</gene>
<accession>S5ALP2</accession>
<dbReference type="HOGENOM" id="CLU_2520295_0_0_6"/>
<dbReference type="EMBL" id="CP004847">
    <property type="protein sequence ID" value="AGP79796.1"/>
    <property type="molecule type" value="Genomic_DNA"/>
</dbReference>
<geneLocation type="plasmid" evidence="1">
    <name>unnamed</name>
</geneLocation>
<organism evidence="1 2">
    <name type="scientific">Alteromonas mediterranea 615</name>
    <dbReference type="NCBI Taxonomy" id="1300253"/>
    <lineage>
        <taxon>Bacteria</taxon>
        <taxon>Pseudomonadati</taxon>
        <taxon>Pseudomonadota</taxon>
        <taxon>Gammaproteobacteria</taxon>
        <taxon>Alteromonadales</taxon>
        <taxon>Alteromonadaceae</taxon>
        <taxon>Alteromonas/Salinimonas group</taxon>
        <taxon>Alteromonas</taxon>
    </lineage>
</organism>
<proteinExistence type="predicted"/>
<dbReference type="AlphaFoldDB" id="S5ALP2"/>
<dbReference type="Proteomes" id="UP000014909">
    <property type="component" value="Plasmid unnamed"/>
</dbReference>